<reference evidence="2" key="1">
    <citation type="journal article" date="2021" name="Proc. Natl. Acad. Sci. U.S.A.">
        <title>A Catalog of Tens of Thousands of Viruses from Human Metagenomes Reveals Hidden Associations with Chronic Diseases.</title>
        <authorList>
            <person name="Tisza M.J."/>
            <person name="Buck C.B."/>
        </authorList>
    </citation>
    <scope>NUCLEOTIDE SEQUENCE</scope>
    <source>
        <strain evidence="2">CtnPP24</strain>
    </source>
</reference>
<name>A0A8S5TZ81_9CAUD</name>
<evidence type="ECO:0000313" key="2">
    <source>
        <dbReference type="EMBL" id="DAF87487.1"/>
    </source>
</evidence>
<feature type="compositionally biased region" description="Acidic residues" evidence="1">
    <location>
        <begin position="196"/>
        <end position="212"/>
    </location>
</feature>
<sequence>MAILFETETAKKLTSQDMYDIIHFAAQSAEDNGFVNQFVFERALYAYAAIILYPDRKEELGRIVSDNILDAWDALLTDGTIADMNENFAVDMDALGRIGSVWLDDYIKYLQSARGILSSFQEFSGDIIQTAVEKFKTVSDEVGANQVLEIANNWGMNNNPEKEVQAIANKEKPKFEIVGESEKVVDNVLEPKISEPEETEESLEEDGPLFKL</sequence>
<dbReference type="EMBL" id="BK015962">
    <property type="protein sequence ID" value="DAF87487.1"/>
    <property type="molecule type" value="Genomic_DNA"/>
</dbReference>
<protein>
    <submittedName>
        <fullName evidence="2">Uncharacterized protein</fullName>
    </submittedName>
</protein>
<feature type="region of interest" description="Disordered" evidence="1">
    <location>
        <begin position="191"/>
        <end position="212"/>
    </location>
</feature>
<accession>A0A8S5TZ81</accession>
<proteinExistence type="predicted"/>
<evidence type="ECO:0000256" key="1">
    <source>
        <dbReference type="SAM" id="MobiDB-lite"/>
    </source>
</evidence>
<organism evidence="2">
    <name type="scientific">Siphoviridae sp. ctnPP24</name>
    <dbReference type="NCBI Taxonomy" id="2825662"/>
    <lineage>
        <taxon>Viruses</taxon>
        <taxon>Duplodnaviria</taxon>
        <taxon>Heunggongvirae</taxon>
        <taxon>Uroviricota</taxon>
        <taxon>Caudoviricetes</taxon>
    </lineage>
</organism>